<name>A0A3L8PRB3_9GAMM</name>
<dbReference type="EMBL" id="QZEI01000121">
    <property type="protein sequence ID" value="RLV57906.1"/>
    <property type="molecule type" value="Genomic_DNA"/>
</dbReference>
<comment type="caution">
    <text evidence="1">The sequence shown here is derived from an EMBL/GenBank/DDBJ whole genome shotgun (WGS) entry which is preliminary data.</text>
</comment>
<gene>
    <name evidence="1" type="ORF">D5018_20100</name>
</gene>
<protein>
    <submittedName>
        <fullName evidence="1">Uncharacterized protein</fullName>
    </submittedName>
</protein>
<proteinExistence type="predicted"/>
<evidence type="ECO:0000313" key="1">
    <source>
        <dbReference type="EMBL" id="RLV57906.1"/>
    </source>
</evidence>
<dbReference type="RefSeq" id="WP_121840765.1">
    <property type="nucleotide sequence ID" value="NZ_ML014870.1"/>
</dbReference>
<sequence length="132" mass="15030">MSIPASNGIPFAYYHMSGPSLWDVQKSIARDPQQTPYQGYLEILKLLEGNFPIQDESKVVSCILRMGLSTCQSMRQQLVIEFNELFTSSKFRADIVYDEYRCHPLAEAKLESTLCLFSNVTNDLLAVFPKKN</sequence>
<evidence type="ECO:0000313" key="2">
    <source>
        <dbReference type="Proteomes" id="UP000281474"/>
    </source>
</evidence>
<organism evidence="1 2">
    <name type="scientific">Parashewanella curva</name>
    <dbReference type="NCBI Taxonomy" id="2338552"/>
    <lineage>
        <taxon>Bacteria</taxon>
        <taxon>Pseudomonadati</taxon>
        <taxon>Pseudomonadota</taxon>
        <taxon>Gammaproteobacteria</taxon>
        <taxon>Alteromonadales</taxon>
        <taxon>Shewanellaceae</taxon>
        <taxon>Parashewanella</taxon>
    </lineage>
</organism>
<keyword evidence="2" id="KW-1185">Reference proteome</keyword>
<dbReference type="Proteomes" id="UP000281474">
    <property type="component" value="Unassembled WGS sequence"/>
</dbReference>
<dbReference type="AlphaFoldDB" id="A0A3L8PRB3"/>
<reference evidence="1 2" key="1">
    <citation type="submission" date="2018-09" db="EMBL/GenBank/DDBJ databases">
        <title>Phylogeny of the Shewanellaceae, and recommendation for two new genera, Pseudoshewanella and Parashewanella.</title>
        <authorList>
            <person name="Wang G."/>
        </authorList>
    </citation>
    <scope>NUCLEOTIDE SEQUENCE [LARGE SCALE GENOMIC DNA]</scope>
    <source>
        <strain evidence="1 2">C51</strain>
    </source>
</reference>
<accession>A0A3L8PRB3</accession>